<organism evidence="2 3">
    <name type="scientific">Aureispira anguillae</name>
    <dbReference type="NCBI Taxonomy" id="2864201"/>
    <lineage>
        <taxon>Bacteria</taxon>
        <taxon>Pseudomonadati</taxon>
        <taxon>Bacteroidota</taxon>
        <taxon>Saprospiria</taxon>
        <taxon>Saprospirales</taxon>
        <taxon>Saprospiraceae</taxon>
        <taxon>Aureispira</taxon>
    </lineage>
</organism>
<dbReference type="KEGG" id="aup:AsAng_0027200"/>
<gene>
    <name evidence="2" type="ORF">AsAng_0027200</name>
</gene>
<name>A0A915YF61_9BACT</name>
<dbReference type="AlphaFoldDB" id="A0A915YF61"/>
<evidence type="ECO:0000313" key="3">
    <source>
        <dbReference type="Proteomes" id="UP001060919"/>
    </source>
</evidence>
<protein>
    <submittedName>
        <fullName evidence="2">Uncharacterized protein</fullName>
    </submittedName>
</protein>
<reference evidence="2" key="1">
    <citation type="submission" date="2022-09" db="EMBL/GenBank/DDBJ databases">
        <title>Aureispira anguillicida sp. nov., isolated from Leptocephalus of Japanese eel Anguilla japonica.</title>
        <authorList>
            <person name="Yuasa K."/>
            <person name="Mekata T."/>
            <person name="Ikunari K."/>
        </authorList>
    </citation>
    <scope>NUCLEOTIDE SEQUENCE</scope>
    <source>
        <strain evidence="2">EL160426</strain>
    </source>
</reference>
<keyword evidence="3" id="KW-1185">Reference proteome</keyword>
<keyword evidence="1" id="KW-0732">Signal</keyword>
<dbReference type="EMBL" id="AP026867">
    <property type="protein sequence ID" value="BDS12005.1"/>
    <property type="molecule type" value="Genomic_DNA"/>
</dbReference>
<feature type="signal peptide" evidence="1">
    <location>
        <begin position="1"/>
        <end position="21"/>
    </location>
</feature>
<dbReference type="RefSeq" id="WP_264793131.1">
    <property type="nucleotide sequence ID" value="NZ_AP026867.1"/>
</dbReference>
<proteinExistence type="predicted"/>
<sequence>MKVILGLLMLIVCYFTVTLQAQSAKPEKVHSIVKIYKGYEWYSEQHELWKKELAQHPNNPAGWLNYYTATRMAKIGAPSSDIRNTWFEKMGQVVEEMKAAIQGTYEYYYIQAYHDMDDEGINHALKAYEMDPNRPDVYDELMTHYELTRNKTKLKEIAKKWLASGDFSPTVLIWNYNMLNSTEKNAILITMGDNDTYPSLVLQYAEGIREDVVVLNKSLALKEDYRNALFKELGIPALNGEINDYKEIVNYVIEHKGTHPLYFALGGNPAKLGMQDKLFNVGLAMLYCEDGANSTSLLIKNFEQNIMLDHLKCSIYKEEFPSEIQRYNVLYIPSLLMLYKHYLLTNDLNKQAELRTLILKIGTDYDQRERILEVLADYESKTK</sequence>
<accession>A0A915YF61</accession>
<evidence type="ECO:0000313" key="2">
    <source>
        <dbReference type="EMBL" id="BDS12005.1"/>
    </source>
</evidence>
<feature type="chain" id="PRO_5038138611" evidence="1">
    <location>
        <begin position="22"/>
        <end position="383"/>
    </location>
</feature>
<dbReference type="Proteomes" id="UP001060919">
    <property type="component" value="Chromosome"/>
</dbReference>
<evidence type="ECO:0000256" key="1">
    <source>
        <dbReference type="SAM" id="SignalP"/>
    </source>
</evidence>